<dbReference type="AlphaFoldDB" id="A0AAQ1ZHI2"/>
<gene>
    <name evidence="1" type="ORF">NCTC13063_00055</name>
</gene>
<comment type="caution">
    <text evidence="1">The sequence shown here is derived from an EMBL/GenBank/DDBJ whole genome shotgun (WGS) entry which is preliminary data.</text>
</comment>
<evidence type="ECO:0000313" key="1">
    <source>
        <dbReference type="EMBL" id="SUB78809.1"/>
    </source>
</evidence>
<dbReference type="Proteomes" id="UP000255283">
    <property type="component" value="Unassembled WGS sequence"/>
</dbReference>
<dbReference type="EMBL" id="UGTJ01000001">
    <property type="protein sequence ID" value="SUB78809.1"/>
    <property type="molecule type" value="Genomic_DNA"/>
</dbReference>
<name>A0AAQ1ZHI2_9BACT</name>
<organism evidence="1 2">
    <name type="scientific">Segatella buccae</name>
    <dbReference type="NCBI Taxonomy" id="28126"/>
    <lineage>
        <taxon>Bacteria</taxon>
        <taxon>Pseudomonadati</taxon>
        <taxon>Bacteroidota</taxon>
        <taxon>Bacteroidia</taxon>
        <taxon>Bacteroidales</taxon>
        <taxon>Prevotellaceae</taxon>
        <taxon>Segatella</taxon>
    </lineage>
</organism>
<sequence>MIISNLKDYITSKHNLIVFISPITISVGYVSPSGYKFSPLNSISSKAILLNCRLFYNNPLI</sequence>
<protein>
    <submittedName>
        <fullName evidence="1">Uncharacterized protein</fullName>
    </submittedName>
</protein>
<proteinExistence type="predicted"/>
<evidence type="ECO:0000313" key="2">
    <source>
        <dbReference type="Proteomes" id="UP000255283"/>
    </source>
</evidence>
<accession>A0AAQ1ZHI2</accession>
<reference evidence="1 2" key="1">
    <citation type="submission" date="2018-06" db="EMBL/GenBank/DDBJ databases">
        <authorList>
            <consortium name="Pathogen Informatics"/>
            <person name="Doyle S."/>
        </authorList>
    </citation>
    <scope>NUCLEOTIDE SEQUENCE [LARGE SCALE GENOMIC DNA]</scope>
    <source>
        <strain evidence="1 2">NCTC13063</strain>
    </source>
</reference>